<feature type="domain" description="STT3/PglB/AglB core" evidence="19">
    <location>
        <begin position="565"/>
        <end position="622"/>
    </location>
</feature>
<dbReference type="InterPro" id="IPR048999">
    <property type="entry name" value="STT3-PglB_core"/>
</dbReference>
<keyword evidence="9 17" id="KW-0812">Transmembrane</keyword>
<evidence type="ECO:0000259" key="18">
    <source>
        <dbReference type="Pfam" id="PF02516"/>
    </source>
</evidence>
<dbReference type="GO" id="GO:0004579">
    <property type="term" value="F:dolichyl-diphosphooligosaccharide-protein glycotransferase activity"/>
    <property type="evidence" value="ECO:0007669"/>
    <property type="project" value="UniProtKB-EC"/>
</dbReference>
<name>A0AB34JU54_PRYPA</name>
<evidence type="ECO:0000256" key="6">
    <source>
        <dbReference type="ARBA" id="ARBA00012605"/>
    </source>
</evidence>
<dbReference type="EC" id="2.4.99.18" evidence="6"/>
<gene>
    <name evidence="20" type="ORF">AB1Y20_020255</name>
</gene>
<feature type="domain" description="Oligosaccharyl transferase STT3 N-terminal" evidence="18">
    <location>
        <begin position="17"/>
        <end position="418"/>
    </location>
</feature>
<feature type="transmembrane region" description="Helical" evidence="17">
    <location>
        <begin position="268"/>
        <end position="286"/>
    </location>
</feature>
<protein>
    <recommendedName>
        <fullName evidence="6">dolichyl-diphosphooligosaccharide--protein glycotransferase</fullName>
        <ecNumber evidence="6">2.4.99.18</ecNumber>
    </recommendedName>
</protein>
<comment type="cofactor">
    <cofactor evidence="1">
        <name>Mn(2+)</name>
        <dbReference type="ChEBI" id="CHEBI:29035"/>
    </cofactor>
</comment>
<sequence length="755" mass="84369">MAGEVVAAGGTLLRLVLLGVSVYAAIRIRMFAVLSYGYVIHEFDPWFNYRATEYMVEHGWHKFQAWFDDKSWYPLGRHVGSTTYPGLQLTAWAIFEGLKRSGFEISLNDVCVLIPAGFGAIASLFTGALGYEVTKSSNAAVAATALMAILPAHLMRSVAGGYDNESVAVTLIVATCYFWVRSLRSGSSWPFAFLCGLSYAYLVAVWGGYIFVLNMIGAHAGMLTLLGRFSTRLWVSYSIWFTIGTAGALFGPARYLVGWQPLQSLEQLGPFAVFCLLQLSQFIELISRRYSLNELARFRLCVLIFGVAAVVASVICATLLPSGFFGPLSARVRGLFIRHTKTGNPLVDSVAEHQATPAAVYWQYFHFVCLLGPIGGIMCFFNRTDAKIFFLLYALLGSYFSAKMIRLVLLLSPAACIAGGACLGGLVDMTVTAMYLDVPAPKTESPHVPSQERKPMKKGNAARHKSAAKEIDTARAPKDPFSEDMDDLMKLFDENVEARRLGGVAAILFCLVVGLTRFVPHCWHLGRSLSEPQIMLRGKDKAGVPIIIDDFREAYWWLRDHTPEDSRVMAWWDYGYQINGVANRTTIADGNTWNHEHIALLGKCFVSPEDVSHAIVRHLADYVLIWTTRYAGMYSDDLAKSPHMARIAGSVYSDVDPKSFYLDQQGNPSPMMNESVLWRMHGFRYDHRVKPLDLFEEAYTSTHKMVRIFKVRDVSHESKQWRANRGIECSHEECYPPALSLILQQKKSFKQLHGF</sequence>
<feature type="transmembrane region" description="Helical" evidence="17">
    <location>
        <begin position="189"/>
        <end position="212"/>
    </location>
</feature>
<comment type="subcellular location">
    <subcellularLocation>
        <location evidence="3">Endomembrane system</location>
        <topology evidence="3">Multi-pass membrane protein</topology>
    </subcellularLocation>
</comment>
<evidence type="ECO:0000256" key="16">
    <source>
        <dbReference type="SAM" id="MobiDB-lite"/>
    </source>
</evidence>
<dbReference type="GO" id="GO:0046872">
    <property type="term" value="F:metal ion binding"/>
    <property type="evidence" value="ECO:0007669"/>
    <property type="project" value="UniProtKB-KW"/>
</dbReference>
<evidence type="ECO:0000259" key="19">
    <source>
        <dbReference type="Pfam" id="PF21436"/>
    </source>
</evidence>
<accession>A0AB34JU54</accession>
<comment type="cofactor">
    <cofactor evidence="2">
        <name>Mg(2+)</name>
        <dbReference type="ChEBI" id="CHEBI:18420"/>
    </cofactor>
</comment>
<feature type="transmembrane region" description="Helical" evidence="17">
    <location>
        <begin position="6"/>
        <end position="26"/>
    </location>
</feature>
<dbReference type="Pfam" id="PF02516">
    <property type="entry name" value="STT3"/>
    <property type="match status" value="1"/>
</dbReference>
<evidence type="ECO:0000256" key="15">
    <source>
        <dbReference type="ARBA" id="ARBA00048829"/>
    </source>
</evidence>
<dbReference type="GO" id="GO:0043687">
    <property type="term" value="P:post-translational protein modification"/>
    <property type="evidence" value="ECO:0007669"/>
    <property type="project" value="TreeGrafter"/>
</dbReference>
<evidence type="ECO:0000256" key="17">
    <source>
        <dbReference type="SAM" id="Phobius"/>
    </source>
</evidence>
<dbReference type="EMBL" id="JBGBPQ010000004">
    <property type="protein sequence ID" value="KAL1525396.1"/>
    <property type="molecule type" value="Genomic_DNA"/>
</dbReference>
<dbReference type="PANTHER" id="PTHR13872:SF1">
    <property type="entry name" value="DOLICHYL-DIPHOSPHOOLIGOSACCHARIDE--PROTEIN GLYCOSYLTRANSFERASE SUBUNIT STT3B"/>
    <property type="match status" value="1"/>
</dbReference>
<evidence type="ECO:0000313" key="21">
    <source>
        <dbReference type="Proteomes" id="UP001515480"/>
    </source>
</evidence>
<feature type="region of interest" description="Disordered" evidence="16">
    <location>
        <begin position="442"/>
        <end position="462"/>
    </location>
</feature>
<feature type="transmembrane region" description="Helical" evidence="17">
    <location>
        <begin position="298"/>
        <end position="320"/>
    </location>
</feature>
<evidence type="ECO:0000256" key="5">
    <source>
        <dbReference type="ARBA" id="ARBA00010810"/>
    </source>
</evidence>
<feature type="transmembrane region" description="Helical" evidence="17">
    <location>
        <begin position="110"/>
        <end position="131"/>
    </location>
</feature>
<dbReference type="PANTHER" id="PTHR13872">
    <property type="entry name" value="DOLICHYL-DIPHOSPHOOLIGOSACCHARIDE--PROTEIN GLYCOSYLTRANSFERASE SUBUNIT"/>
    <property type="match status" value="1"/>
</dbReference>
<evidence type="ECO:0000256" key="12">
    <source>
        <dbReference type="ARBA" id="ARBA00022989"/>
    </source>
</evidence>
<comment type="similarity">
    <text evidence="5">Belongs to the STT3 family.</text>
</comment>
<dbReference type="GO" id="GO:0018279">
    <property type="term" value="P:protein N-linked glycosylation via asparagine"/>
    <property type="evidence" value="ECO:0007669"/>
    <property type="project" value="TreeGrafter"/>
</dbReference>
<evidence type="ECO:0000256" key="4">
    <source>
        <dbReference type="ARBA" id="ARBA00004922"/>
    </source>
</evidence>
<evidence type="ECO:0000256" key="11">
    <source>
        <dbReference type="ARBA" id="ARBA00022842"/>
    </source>
</evidence>
<comment type="catalytic activity">
    <reaction evidence="15">
        <text>a di-trans,poly-cis-dolichyl diphosphooligosaccharide + L-asparaginyl-[protein] = N(4)-(oligosaccharide-(1-&gt;4)-N-acetyl-beta-D-glucosaminyl-(1-&gt;4)-N-acetyl-beta-D-glucosaminyl)-L-asparaginyl-[protein] + a di-trans,poly-cis-dolichyl diphosphate + H(+)</text>
        <dbReference type="Rhea" id="RHEA:22980"/>
        <dbReference type="Rhea" id="RHEA-COMP:12804"/>
        <dbReference type="Rhea" id="RHEA-COMP:12805"/>
        <dbReference type="Rhea" id="RHEA-COMP:19506"/>
        <dbReference type="Rhea" id="RHEA-COMP:19509"/>
        <dbReference type="ChEBI" id="CHEBI:15378"/>
        <dbReference type="ChEBI" id="CHEBI:50347"/>
        <dbReference type="ChEBI" id="CHEBI:57497"/>
        <dbReference type="ChEBI" id="CHEBI:57570"/>
        <dbReference type="ChEBI" id="CHEBI:132529"/>
        <dbReference type="EC" id="2.4.99.18"/>
    </reaction>
</comment>
<dbReference type="Gene3D" id="3.40.50.12610">
    <property type="match status" value="1"/>
</dbReference>
<proteinExistence type="inferred from homology"/>
<evidence type="ECO:0000313" key="20">
    <source>
        <dbReference type="EMBL" id="KAL1525396.1"/>
    </source>
</evidence>
<keyword evidence="12 17" id="KW-1133">Transmembrane helix</keyword>
<keyword evidence="11" id="KW-0460">Magnesium</keyword>
<evidence type="ECO:0000256" key="8">
    <source>
        <dbReference type="ARBA" id="ARBA00022679"/>
    </source>
</evidence>
<feature type="transmembrane region" description="Helical" evidence="17">
    <location>
        <begin position="361"/>
        <end position="381"/>
    </location>
</feature>
<keyword evidence="10" id="KW-0479">Metal-binding</keyword>
<dbReference type="AlphaFoldDB" id="A0AB34JU54"/>
<evidence type="ECO:0000256" key="1">
    <source>
        <dbReference type="ARBA" id="ARBA00001936"/>
    </source>
</evidence>
<keyword evidence="14" id="KW-0464">Manganese</keyword>
<dbReference type="InterPro" id="IPR048307">
    <property type="entry name" value="STT3_N"/>
</dbReference>
<feature type="transmembrane region" description="Helical" evidence="17">
    <location>
        <begin position="388"/>
        <end position="405"/>
    </location>
</feature>
<evidence type="ECO:0000256" key="9">
    <source>
        <dbReference type="ARBA" id="ARBA00022692"/>
    </source>
</evidence>
<keyword evidence="13 17" id="KW-0472">Membrane</keyword>
<feature type="transmembrane region" description="Helical" evidence="17">
    <location>
        <begin position="233"/>
        <end position="256"/>
    </location>
</feature>
<evidence type="ECO:0000256" key="13">
    <source>
        <dbReference type="ARBA" id="ARBA00023136"/>
    </source>
</evidence>
<keyword evidence="21" id="KW-1185">Reference proteome</keyword>
<evidence type="ECO:0000256" key="14">
    <source>
        <dbReference type="ARBA" id="ARBA00023211"/>
    </source>
</evidence>
<comment type="caution">
    <text evidence="20">The sequence shown here is derived from an EMBL/GenBank/DDBJ whole genome shotgun (WGS) entry which is preliminary data.</text>
</comment>
<reference evidence="20 21" key="1">
    <citation type="journal article" date="2024" name="Science">
        <title>Giant polyketide synthase enzymes in the biosynthesis of giant marine polyether toxins.</title>
        <authorList>
            <person name="Fallon T.R."/>
            <person name="Shende V.V."/>
            <person name="Wierzbicki I.H."/>
            <person name="Pendleton A.L."/>
            <person name="Watervoot N.F."/>
            <person name="Auber R.P."/>
            <person name="Gonzalez D.J."/>
            <person name="Wisecaver J.H."/>
            <person name="Moore B.S."/>
        </authorList>
    </citation>
    <scope>NUCLEOTIDE SEQUENCE [LARGE SCALE GENOMIC DNA]</scope>
    <source>
        <strain evidence="20 21">12B1</strain>
    </source>
</reference>
<keyword evidence="8" id="KW-0808">Transferase</keyword>
<evidence type="ECO:0000256" key="10">
    <source>
        <dbReference type="ARBA" id="ARBA00022723"/>
    </source>
</evidence>
<comment type="pathway">
    <text evidence="4">Protein modification; protein glycosylation.</text>
</comment>
<dbReference type="InterPro" id="IPR003674">
    <property type="entry name" value="Oligo_trans_STT3"/>
</dbReference>
<dbReference type="GO" id="GO:0016020">
    <property type="term" value="C:membrane"/>
    <property type="evidence" value="ECO:0007669"/>
    <property type="project" value="InterPro"/>
</dbReference>
<evidence type="ECO:0000256" key="3">
    <source>
        <dbReference type="ARBA" id="ARBA00004127"/>
    </source>
</evidence>
<dbReference type="Pfam" id="PF21436">
    <property type="entry name" value="STT3-PglB_core"/>
    <property type="match status" value="1"/>
</dbReference>
<evidence type="ECO:0000256" key="2">
    <source>
        <dbReference type="ARBA" id="ARBA00001946"/>
    </source>
</evidence>
<evidence type="ECO:0000256" key="7">
    <source>
        <dbReference type="ARBA" id="ARBA00022676"/>
    </source>
</evidence>
<dbReference type="Proteomes" id="UP001515480">
    <property type="component" value="Unassembled WGS sequence"/>
</dbReference>
<dbReference type="GO" id="GO:0012505">
    <property type="term" value="C:endomembrane system"/>
    <property type="evidence" value="ECO:0007669"/>
    <property type="project" value="UniProtKB-SubCell"/>
</dbReference>
<organism evidence="20 21">
    <name type="scientific">Prymnesium parvum</name>
    <name type="common">Toxic golden alga</name>
    <dbReference type="NCBI Taxonomy" id="97485"/>
    <lineage>
        <taxon>Eukaryota</taxon>
        <taxon>Haptista</taxon>
        <taxon>Haptophyta</taxon>
        <taxon>Prymnesiophyceae</taxon>
        <taxon>Prymnesiales</taxon>
        <taxon>Prymnesiaceae</taxon>
        <taxon>Prymnesium</taxon>
    </lineage>
</organism>
<keyword evidence="7" id="KW-0328">Glycosyltransferase</keyword>